<feature type="non-terminal residue" evidence="1">
    <location>
        <position position="1"/>
    </location>
</feature>
<reference evidence="1 2" key="1">
    <citation type="submission" date="2017-04" db="EMBL/GenBank/DDBJ databases">
        <authorList>
            <person name="Varghese N."/>
            <person name="Submissions S."/>
        </authorList>
    </citation>
    <scope>NUCLEOTIDE SEQUENCE [LARGE SCALE GENOMIC DNA]</scope>
    <source>
        <strain evidence="1 2">J12</strain>
    </source>
</reference>
<organism evidence="1 2">
    <name type="scientific">Paenibacillus barengoltzii J12</name>
    <dbReference type="NCBI Taxonomy" id="935846"/>
    <lineage>
        <taxon>Bacteria</taxon>
        <taxon>Bacillati</taxon>
        <taxon>Bacillota</taxon>
        <taxon>Bacilli</taxon>
        <taxon>Bacillales</taxon>
        <taxon>Paenibacillaceae</taxon>
        <taxon>Paenibacillus</taxon>
    </lineage>
</organism>
<name>A0ABY1LUY5_9BACL</name>
<sequence length="26" mass="3129">LDKLTPEHEAREQTKVQERICVVRLH</sequence>
<proteinExistence type="predicted"/>
<accession>A0ABY1LUY5</accession>
<dbReference type="Proteomes" id="UP000192939">
    <property type="component" value="Unassembled WGS sequence"/>
</dbReference>
<dbReference type="EMBL" id="FXAE01000002">
    <property type="protein sequence ID" value="SME95171.1"/>
    <property type="molecule type" value="Genomic_DNA"/>
</dbReference>
<protein>
    <submittedName>
        <fullName evidence="1">Uncharacterized protein</fullName>
    </submittedName>
</protein>
<evidence type="ECO:0000313" key="1">
    <source>
        <dbReference type="EMBL" id="SME95171.1"/>
    </source>
</evidence>
<comment type="caution">
    <text evidence="1">The sequence shown here is derived from an EMBL/GenBank/DDBJ whole genome shotgun (WGS) entry which is preliminary data.</text>
</comment>
<gene>
    <name evidence="1" type="ORF">SAMN02744124_00432</name>
</gene>
<keyword evidence="2" id="KW-1185">Reference proteome</keyword>
<evidence type="ECO:0000313" key="2">
    <source>
        <dbReference type="Proteomes" id="UP000192939"/>
    </source>
</evidence>